<feature type="compositionally biased region" description="Low complexity" evidence="1">
    <location>
        <begin position="35"/>
        <end position="53"/>
    </location>
</feature>
<evidence type="ECO:0000313" key="2">
    <source>
        <dbReference type="EMBL" id="KAF2480213.1"/>
    </source>
</evidence>
<evidence type="ECO:0000256" key="1">
    <source>
        <dbReference type="SAM" id="MobiDB-lite"/>
    </source>
</evidence>
<dbReference type="OrthoDB" id="5407894at2759"/>
<evidence type="ECO:0000313" key="3">
    <source>
        <dbReference type="Proteomes" id="UP000799767"/>
    </source>
</evidence>
<feature type="compositionally biased region" description="Low complexity" evidence="1">
    <location>
        <begin position="69"/>
        <end position="78"/>
    </location>
</feature>
<sequence length="547" mass="58347">MPDEVKMEPLLSPPIQDAGPEISAFSAVTVPVPASSLRSRSSSSNKSSHALRLPPFEQLGIAAPHPDRPGSAPGPAASYAHAPVFEDQKPAVVRGDGRAVRSPIYHYVDTLTPPTETGPPVWDLQSPVETGGMHSASADSADAVGGSPDAGVDVTSAGTTSAAEAVDAAEPSLADSSVVEGSHAWIQGALDVLLDNVRQGMSPAGTLKILSHALPRTSATGHVFGTVVGHMHASRPASPIRPANCINVLHAIPVAIGRFNLADLPSTPPISPALAVDGDYFTQTFDSAVLVSDYQDNALATPRTPRPIVPPASIDVAIVERYIPPSTSHEFAEMFNPNGSSILVDRLIELSPHNGSLLFIYPTRRGGRTFMKDYLGPILDPLLRTMVVVHGLSTALCSSIGTMTAVEHLPHYDSMLLRMASLCDMLTTQQDTSARRFHGSRSTFSLSYAARHRVKLERGVWAREWWTKQEKNRIKQILDTHWRDNEARKSGFEHAGAGAGAAAHQATSSTVLLQHLLDGVVGRGELERDEPEGEGIEVGVFVLKRSL</sequence>
<reference evidence="2" key="1">
    <citation type="journal article" date="2020" name="Stud. Mycol.">
        <title>101 Dothideomycetes genomes: a test case for predicting lifestyles and emergence of pathogens.</title>
        <authorList>
            <person name="Haridas S."/>
            <person name="Albert R."/>
            <person name="Binder M."/>
            <person name="Bloem J."/>
            <person name="Labutti K."/>
            <person name="Salamov A."/>
            <person name="Andreopoulos B."/>
            <person name="Baker S."/>
            <person name="Barry K."/>
            <person name="Bills G."/>
            <person name="Bluhm B."/>
            <person name="Cannon C."/>
            <person name="Castanera R."/>
            <person name="Culley D."/>
            <person name="Daum C."/>
            <person name="Ezra D."/>
            <person name="Gonzalez J."/>
            <person name="Henrissat B."/>
            <person name="Kuo A."/>
            <person name="Liang C."/>
            <person name="Lipzen A."/>
            <person name="Lutzoni F."/>
            <person name="Magnuson J."/>
            <person name="Mondo S."/>
            <person name="Nolan M."/>
            <person name="Ohm R."/>
            <person name="Pangilinan J."/>
            <person name="Park H.-J."/>
            <person name="Ramirez L."/>
            <person name="Alfaro M."/>
            <person name="Sun H."/>
            <person name="Tritt A."/>
            <person name="Yoshinaga Y."/>
            <person name="Zwiers L.-H."/>
            <person name="Turgeon B."/>
            <person name="Goodwin S."/>
            <person name="Spatafora J."/>
            <person name="Crous P."/>
            <person name="Grigoriev I."/>
        </authorList>
    </citation>
    <scope>NUCLEOTIDE SEQUENCE</scope>
    <source>
        <strain evidence="2">CBS 113389</strain>
    </source>
</reference>
<keyword evidence="3" id="KW-1185">Reference proteome</keyword>
<accession>A0A6A6PL51</accession>
<protein>
    <submittedName>
        <fullName evidence="2">Uncharacterized protein</fullName>
    </submittedName>
</protein>
<dbReference type="Proteomes" id="UP000799767">
    <property type="component" value="Unassembled WGS sequence"/>
</dbReference>
<dbReference type="AlphaFoldDB" id="A0A6A6PL51"/>
<dbReference type="EMBL" id="MU001640">
    <property type="protein sequence ID" value="KAF2480213.1"/>
    <property type="molecule type" value="Genomic_DNA"/>
</dbReference>
<dbReference type="RefSeq" id="XP_033586783.1">
    <property type="nucleotide sequence ID" value="XM_033735683.1"/>
</dbReference>
<proteinExistence type="predicted"/>
<gene>
    <name evidence="2" type="ORF">BDY17DRAFT_313079</name>
</gene>
<name>A0A6A6PL51_9PEZI</name>
<feature type="region of interest" description="Disordered" evidence="1">
    <location>
        <begin position="129"/>
        <end position="158"/>
    </location>
</feature>
<feature type="region of interest" description="Disordered" evidence="1">
    <location>
        <begin position="33"/>
        <end position="78"/>
    </location>
</feature>
<feature type="compositionally biased region" description="Low complexity" evidence="1">
    <location>
        <begin position="135"/>
        <end position="154"/>
    </location>
</feature>
<dbReference type="GeneID" id="54476685"/>
<organism evidence="2 3">
    <name type="scientific">Neohortaea acidophila</name>
    <dbReference type="NCBI Taxonomy" id="245834"/>
    <lineage>
        <taxon>Eukaryota</taxon>
        <taxon>Fungi</taxon>
        <taxon>Dikarya</taxon>
        <taxon>Ascomycota</taxon>
        <taxon>Pezizomycotina</taxon>
        <taxon>Dothideomycetes</taxon>
        <taxon>Dothideomycetidae</taxon>
        <taxon>Mycosphaerellales</taxon>
        <taxon>Teratosphaeriaceae</taxon>
        <taxon>Neohortaea</taxon>
    </lineage>
</organism>